<dbReference type="RefSeq" id="WP_078078856.1">
    <property type="nucleotide sequence ID" value="NZ_CP018047.1"/>
</dbReference>
<sequence>MHPLTHEAWSRHFQDCATCFPDGPGELPLLREAVRTLLEHGCYMAFDEIPLDQILTGGGQYLRGLAGPPGGADSDDVPNPHPAQWSWVEAEVRLALARATGLDAHGTLDPRIPAVLGALAQRPWDELEDLFDRAMDQFAHHHGLSTSSR</sequence>
<dbReference type="OrthoDB" id="4181436at2"/>
<protein>
    <submittedName>
        <fullName evidence="1">Uncharacterized protein</fullName>
    </submittedName>
</protein>
<evidence type="ECO:0000313" key="2">
    <source>
        <dbReference type="Proteomes" id="UP000189677"/>
    </source>
</evidence>
<reference evidence="1 2" key="1">
    <citation type="submission" date="2016-11" db="EMBL/GenBank/DDBJ databases">
        <title>Complete genome sequence of Streptomyces niveus SCSIO 3406.</title>
        <authorList>
            <person name="Zhu Q."/>
            <person name="Cheng W."/>
            <person name="Song Y."/>
            <person name="Li Q."/>
            <person name="Ju J."/>
        </authorList>
    </citation>
    <scope>NUCLEOTIDE SEQUENCE [LARGE SCALE GENOMIC DNA]</scope>
    <source>
        <strain evidence="1 2">SCSIO 3406</strain>
    </source>
</reference>
<dbReference type="AlphaFoldDB" id="A0A1U9R172"/>
<proteinExistence type="predicted"/>
<organism evidence="1 2">
    <name type="scientific">Streptomyces niveus</name>
    <name type="common">Streptomyces spheroides</name>
    <dbReference type="NCBI Taxonomy" id="193462"/>
    <lineage>
        <taxon>Bacteria</taxon>
        <taxon>Bacillati</taxon>
        <taxon>Actinomycetota</taxon>
        <taxon>Actinomycetes</taxon>
        <taxon>Kitasatosporales</taxon>
        <taxon>Streptomycetaceae</taxon>
        <taxon>Streptomyces</taxon>
    </lineage>
</organism>
<dbReference type="Proteomes" id="UP000189677">
    <property type="component" value="Chromosome"/>
</dbReference>
<dbReference type="KEGG" id="snw:BBN63_32360"/>
<name>A0A1U9R172_STRNV</name>
<dbReference type="EMBL" id="CP018047">
    <property type="protein sequence ID" value="AQU70177.1"/>
    <property type="molecule type" value="Genomic_DNA"/>
</dbReference>
<accession>A0A1U9R172</accession>
<gene>
    <name evidence="1" type="ORF">BBN63_32360</name>
</gene>
<evidence type="ECO:0000313" key="1">
    <source>
        <dbReference type="EMBL" id="AQU70177.1"/>
    </source>
</evidence>
<keyword evidence="2" id="KW-1185">Reference proteome</keyword>